<feature type="transmembrane region" description="Helical" evidence="1">
    <location>
        <begin position="126"/>
        <end position="150"/>
    </location>
</feature>
<evidence type="ECO:0000313" key="2">
    <source>
        <dbReference type="EMBL" id="MBB4908626.1"/>
    </source>
</evidence>
<keyword evidence="1" id="KW-0472">Membrane</keyword>
<dbReference type="Proteomes" id="UP000520767">
    <property type="component" value="Unassembled WGS sequence"/>
</dbReference>
<organism evidence="2 3">
    <name type="scientific">Actinophytocola algeriensis</name>
    <dbReference type="NCBI Taxonomy" id="1768010"/>
    <lineage>
        <taxon>Bacteria</taxon>
        <taxon>Bacillati</taxon>
        <taxon>Actinomycetota</taxon>
        <taxon>Actinomycetes</taxon>
        <taxon>Pseudonocardiales</taxon>
        <taxon>Pseudonocardiaceae</taxon>
    </lineage>
</organism>
<evidence type="ECO:0008006" key="4">
    <source>
        <dbReference type="Google" id="ProtNLM"/>
    </source>
</evidence>
<evidence type="ECO:0000256" key="1">
    <source>
        <dbReference type="SAM" id="Phobius"/>
    </source>
</evidence>
<dbReference type="RefSeq" id="WP_184812759.1">
    <property type="nucleotide sequence ID" value="NZ_JACHJQ010000005.1"/>
</dbReference>
<keyword evidence="1" id="KW-1133">Transmembrane helix</keyword>
<comment type="caution">
    <text evidence="2">The sequence shown here is derived from an EMBL/GenBank/DDBJ whole genome shotgun (WGS) entry which is preliminary data.</text>
</comment>
<gene>
    <name evidence="2" type="ORF">FHR82_004879</name>
</gene>
<keyword evidence="1" id="KW-0812">Transmembrane</keyword>
<proteinExistence type="predicted"/>
<name>A0A7W7VFT0_9PSEU</name>
<dbReference type="EMBL" id="JACHJQ010000005">
    <property type="protein sequence ID" value="MBB4908626.1"/>
    <property type="molecule type" value="Genomic_DNA"/>
</dbReference>
<accession>A0A7W7VFT0</accession>
<keyword evidence="3" id="KW-1185">Reference proteome</keyword>
<feature type="transmembrane region" description="Helical" evidence="1">
    <location>
        <begin position="50"/>
        <end position="75"/>
    </location>
</feature>
<reference evidence="2 3" key="1">
    <citation type="submission" date="2020-08" db="EMBL/GenBank/DDBJ databases">
        <title>Genomic Encyclopedia of Type Strains, Phase III (KMG-III): the genomes of soil and plant-associated and newly described type strains.</title>
        <authorList>
            <person name="Whitman W."/>
        </authorList>
    </citation>
    <scope>NUCLEOTIDE SEQUENCE [LARGE SCALE GENOMIC DNA]</scope>
    <source>
        <strain evidence="2 3">CECT 8960</strain>
    </source>
</reference>
<protein>
    <recommendedName>
        <fullName evidence="4">RDD family protein</fullName>
    </recommendedName>
</protein>
<dbReference type="AlphaFoldDB" id="A0A7W7VFT0"/>
<feature type="transmembrane region" description="Helical" evidence="1">
    <location>
        <begin position="81"/>
        <end position="101"/>
    </location>
</feature>
<sequence length="190" mass="19982">MTTRSAGRPLTPMDIAKQHIEGAVGPGIAKRLDTFEDGTFYIRAGAWAGLFSWLADFMVYALCAVAGFVALVVAYPEVSDGVAALTMIGLLIGVPILYGLFLRNGRALGGTLTGTRLVRVKNGTRVGAAACWAMLVRTLLFPLFLAAVVASGGISPGSLRRISIDEAATRRLHTAGFLRLDTPGAAGPHR</sequence>
<evidence type="ECO:0000313" key="3">
    <source>
        <dbReference type="Proteomes" id="UP000520767"/>
    </source>
</evidence>